<keyword evidence="2" id="KW-1185">Reference proteome</keyword>
<comment type="similarity">
    <text evidence="1">Belongs to the RutC family.</text>
</comment>
<dbReference type="SUPFAM" id="SSF55298">
    <property type="entry name" value="YjgF-like"/>
    <property type="match status" value="1"/>
</dbReference>
<accession>A0A1I7X783</accession>
<dbReference type="NCBIfam" id="TIGR00004">
    <property type="entry name" value="Rid family detoxifying hydrolase"/>
    <property type="match status" value="1"/>
</dbReference>
<dbReference type="InterPro" id="IPR006056">
    <property type="entry name" value="RidA"/>
</dbReference>
<dbReference type="PANTHER" id="PTHR11803:SF39">
    <property type="entry name" value="2-IMINOBUTANOATE_2-IMINOPROPANOATE DEAMINASE"/>
    <property type="match status" value="1"/>
</dbReference>
<dbReference type="GO" id="GO:0005829">
    <property type="term" value="C:cytosol"/>
    <property type="evidence" value="ECO:0007669"/>
    <property type="project" value="TreeGrafter"/>
</dbReference>
<evidence type="ECO:0000313" key="2">
    <source>
        <dbReference type="Proteomes" id="UP000095283"/>
    </source>
</evidence>
<dbReference type="WBParaSite" id="Hba_13286">
    <property type="protein sequence ID" value="Hba_13286"/>
    <property type="gene ID" value="Hba_13286"/>
</dbReference>
<dbReference type="Pfam" id="PF01042">
    <property type="entry name" value="Ribonuc_L-PSP"/>
    <property type="match status" value="1"/>
</dbReference>
<dbReference type="Gene3D" id="3.30.420.10">
    <property type="entry name" value="Ribonuclease H-like superfamily/Ribonuclease H"/>
    <property type="match status" value="1"/>
</dbReference>
<dbReference type="FunFam" id="3.30.1330.40:FF:000001">
    <property type="entry name" value="L-PSP family endoribonuclease"/>
    <property type="match status" value="1"/>
</dbReference>
<proteinExistence type="inferred from homology"/>
<dbReference type="Gene3D" id="3.30.1330.40">
    <property type="entry name" value="RutC-like"/>
    <property type="match status" value="1"/>
</dbReference>
<dbReference type="CDD" id="cd00448">
    <property type="entry name" value="YjgF_YER057c_UK114_family"/>
    <property type="match status" value="1"/>
</dbReference>
<evidence type="ECO:0000256" key="1">
    <source>
        <dbReference type="ARBA" id="ARBA00010552"/>
    </source>
</evidence>
<sequence length="240" mass="27092">MVWAAFNRNGPLHIIESITDSIYCVRILEDNLLLYVRSQRLGRNWIFQQDNDPKHSSNATKRWFHRNEITKMEWQLQNPDLNPIAPVKRCRERVIKKAWAQIPLQRYASLIDSMPRHCAAVTTNFGQAVRVENTIYLSGSLGMDPLTGQLSDGIKGQTHQSLKNIGEVLKAAGVGYGNVVKTTVLLADINDFATVNDIYKEYFIKNFPARAAYQVAVLPKNALVEIEAIAVVGEIQDLTK</sequence>
<dbReference type="GO" id="GO:0005739">
    <property type="term" value="C:mitochondrion"/>
    <property type="evidence" value="ECO:0007669"/>
    <property type="project" value="TreeGrafter"/>
</dbReference>
<dbReference type="InterPro" id="IPR036397">
    <property type="entry name" value="RNaseH_sf"/>
</dbReference>
<dbReference type="InterPro" id="IPR006175">
    <property type="entry name" value="YjgF/YER057c/UK114"/>
</dbReference>
<dbReference type="InterPro" id="IPR035959">
    <property type="entry name" value="RutC-like_sf"/>
</dbReference>
<name>A0A1I7X783_HETBA</name>
<dbReference type="PANTHER" id="PTHR11803">
    <property type="entry name" value="2-IMINOBUTANOATE/2-IMINOPROPANOATE DEAMINASE RIDA"/>
    <property type="match status" value="1"/>
</dbReference>
<protein>
    <submittedName>
        <fullName evidence="3">2-iminobutanoate/2-iminopropanoate deaminase</fullName>
    </submittedName>
</protein>
<dbReference type="Proteomes" id="UP000095283">
    <property type="component" value="Unplaced"/>
</dbReference>
<dbReference type="InterPro" id="IPR019897">
    <property type="entry name" value="RidA_CS"/>
</dbReference>
<evidence type="ECO:0000313" key="3">
    <source>
        <dbReference type="WBParaSite" id="Hba_13286"/>
    </source>
</evidence>
<organism evidence="2 3">
    <name type="scientific">Heterorhabditis bacteriophora</name>
    <name type="common">Entomopathogenic nematode worm</name>
    <dbReference type="NCBI Taxonomy" id="37862"/>
    <lineage>
        <taxon>Eukaryota</taxon>
        <taxon>Metazoa</taxon>
        <taxon>Ecdysozoa</taxon>
        <taxon>Nematoda</taxon>
        <taxon>Chromadorea</taxon>
        <taxon>Rhabditida</taxon>
        <taxon>Rhabditina</taxon>
        <taxon>Rhabditomorpha</taxon>
        <taxon>Strongyloidea</taxon>
        <taxon>Heterorhabditidae</taxon>
        <taxon>Heterorhabditis</taxon>
    </lineage>
</organism>
<dbReference type="GO" id="GO:0003676">
    <property type="term" value="F:nucleic acid binding"/>
    <property type="evidence" value="ECO:0007669"/>
    <property type="project" value="InterPro"/>
</dbReference>
<reference evidence="3" key="1">
    <citation type="submission" date="2016-11" db="UniProtKB">
        <authorList>
            <consortium name="WormBaseParasite"/>
        </authorList>
    </citation>
    <scope>IDENTIFICATION</scope>
</reference>
<dbReference type="GO" id="GO:0019239">
    <property type="term" value="F:deaminase activity"/>
    <property type="evidence" value="ECO:0007669"/>
    <property type="project" value="TreeGrafter"/>
</dbReference>
<dbReference type="AlphaFoldDB" id="A0A1I7X783"/>
<dbReference type="PROSITE" id="PS01094">
    <property type="entry name" value="UPF0076"/>
    <property type="match status" value="1"/>
</dbReference>